<feature type="active site" description="Proton donor" evidence="8">
    <location>
        <position position="267"/>
    </location>
</feature>
<feature type="binding site" evidence="9">
    <location>
        <begin position="466"/>
        <end position="467"/>
    </location>
    <ligand>
        <name>substrate</name>
    </ligand>
</feature>
<dbReference type="PROSITE" id="PS00679">
    <property type="entry name" value="BETA_AMYLASE_2"/>
    <property type="match status" value="1"/>
</dbReference>
<keyword evidence="5 10" id="KW-0119">Carbohydrate metabolism</keyword>
<evidence type="ECO:0000313" key="13">
    <source>
        <dbReference type="Proteomes" id="UP001231189"/>
    </source>
</evidence>
<evidence type="ECO:0000256" key="1">
    <source>
        <dbReference type="ARBA" id="ARBA00000546"/>
    </source>
</evidence>
<dbReference type="SUPFAM" id="SSF51445">
    <property type="entry name" value="(Trans)glycosidases"/>
    <property type="match status" value="1"/>
</dbReference>
<evidence type="ECO:0000256" key="6">
    <source>
        <dbReference type="ARBA" id="ARBA00023295"/>
    </source>
</evidence>
<feature type="binding site" evidence="9">
    <location>
        <position position="135"/>
    </location>
    <ligand>
        <name>substrate</name>
    </ligand>
</feature>
<evidence type="ECO:0000256" key="11">
    <source>
        <dbReference type="SAM" id="MobiDB-lite"/>
    </source>
</evidence>
<feature type="binding site" evidence="9">
    <location>
        <position position="385"/>
    </location>
    <ligand>
        <name>substrate</name>
    </ligand>
</feature>
<feature type="region of interest" description="Disordered" evidence="11">
    <location>
        <begin position="43"/>
        <end position="85"/>
    </location>
</feature>
<sequence length="557" mass="60542">MALNLTHQTGAAAITATPPTGARAAVFAASATGTATSGATMVRSGSAQSLRLQTQTVEPAQPQPSDFHQAMAAPGREAQHGDPAAEEARKVGVPVFVMMPLDTVRKDGSALNRRKAVQASLAALKSAGAAGIMVDVWWGIAEAEGPGQYNFAGYIELMEMAKKAGLKVQAVMSFHQCGGNVGDSVNIPLPRWATEEIDKDQDLAYTDRCGRRNYEYISLGADALPALKGRTPIQCYADFMRAFRDHMAPYMGSTICEIQVGMGPAGELRYPSYPESNGTWSFPGIGEFQCYDRYMLASLRAAADAVGKPEWGCAGPGDSGSYNQWPEDTNFFRREGGWNTEYGKFFMSWYSQMLLEHGDRILSAASSVYTGVPGVKVSVKVAGIHWHYGTRSHAPELTAGYYNTRNHDGYQPIARMLGRHGAVLNFTCVEMRDHEQPQDAQCLPEALVRQVANAAKEAGIGLAGENALPRYDETAHDQVIATAAEKAEEERMVAFTYLRMGPDLFQPDNWRRFAAFVKRMTETGVRDVCREQVEREAQGVAHATQPLVHEAAAALAN</sequence>
<dbReference type="PRINTS" id="PR00750">
    <property type="entry name" value="BETAAMYLASE"/>
</dbReference>
<proteinExistence type="inferred from homology"/>
<comment type="similarity">
    <text evidence="2 10">Belongs to the glycosyl hydrolase 14 family.</text>
</comment>
<dbReference type="PANTHER" id="PTHR31352">
    <property type="entry name" value="BETA-AMYLASE 1, CHLOROPLASTIC"/>
    <property type="match status" value="1"/>
</dbReference>
<feature type="binding site" evidence="9">
    <location>
        <position position="427"/>
    </location>
    <ligand>
        <name>substrate</name>
    </ligand>
</feature>
<dbReference type="InterPro" id="IPR017853">
    <property type="entry name" value="GH"/>
</dbReference>
<feature type="compositionally biased region" description="Polar residues" evidence="11">
    <location>
        <begin position="43"/>
        <end position="66"/>
    </location>
</feature>
<name>A0AAD8WG99_LOLMU</name>
<dbReference type="InterPro" id="IPR018238">
    <property type="entry name" value="Glyco_hydro_14_CS"/>
</dbReference>
<accession>A0AAD8WG99</accession>
<dbReference type="InterPro" id="IPR001371">
    <property type="entry name" value="Glyco_hydro_14B_pln"/>
</dbReference>
<reference evidence="12" key="1">
    <citation type="submission" date="2023-07" db="EMBL/GenBank/DDBJ databases">
        <title>A chromosome-level genome assembly of Lolium multiflorum.</title>
        <authorList>
            <person name="Chen Y."/>
            <person name="Copetti D."/>
            <person name="Kolliker R."/>
            <person name="Studer B."/>
        </authorList>
    </citation>
    <scope>NUCLEOTIDE SEQUENCE</scope>
    <source>
        <strain evidence="12">02402/16</strain>
        <tissue evidence="12">Leaf</tissue>
    </source>
</reference>
<feature type="binding site" evidence="9">
    <location>
        <position position="175"/>
    </location>
    <ligand>
        <name>substrate</name>
    </ligand>
</feature>
<dbReference type="AlphaFoldDB" id="A0AAD8WG99"/>
<evidence type="ECO:0000256" key="5">
    <source>
        <dbReference type="ARBA" id="ARBA00023277"/>
    </source>
</evidence>
<evidence type="ECO:0000256" key="2">
    <source>
        <dbReference type="ARBA" id="ARBA00005652"/>
    </source>
</evidence>
<dbReference type="Pfam" id="PF01373">
    <property type="entry name" value="Glyco_hydro_14"/>
    <property type="match status" value="1"/>
</dbReference>
<dbReference type="GO" id="GO:0000272">
    <property type="term" value="P:polysaccharide catabolic process"/>
    <property type="evidence" value="ECO:0007669"/>
    <property type="project" value="UniProtKB-KW"/>
</dbReference>
<evidence type="ECO:0000256" key="4">
    <source>
        <dbReference type="ARBA" id="ARBA00022801"/>
    </source>
</evidence>
<evidence type="ECO:0000256" key="7">
    <source>
        <dbReference type="ARBA" id="ARBA00023326"/>
    </source>
</evidence>
<evidence type="ECO:0000256" key="9">
    <source>
        <dbReference type="PIRSR" id="PIRSR601554-2"/>
    </source>
</evidence>
<dbReference type="EMBL" id="JAUUTY010000004">
    <property type="protein sequence ID" value="KAK1653074.1"/>
    <property type="molecule type" value="Genomic_DNA"/>
</dbReference>
<feature type="binding site" evidence="9">
    <location>
        <position position="380"/>
    </location>
    <ligand>
        <name>substrate</name>
    </ligand>
</feature>
<keyword evidence="6 10" id="KW-0326">Glycosidase</keyword>
<evidence type="ECO:0000256" key="8">
    <source>
        <dbReference type="PIRSR" id="PIRSR601554-1"/>
    </source>
</evidence>
<feature type="binding site" evidence="9">
    <location>
        <position position="183"/>
    </location>
    <ligand>
        <name>substrate</name>
    </ligand>
</feature>
<comment type="caution">
    <text evidence="12">The sequence shown here is derived from an EMBL/GenBank/DDBJ whole genome shotgun (WGS) entry which is preliminary data.</text>
</comment>
<dbReference type="GO" id="GO:0016161">
    <property type="term" value="F:beta-amylase activity"/>
    <property type="evidence" value="ECO:0007669"/>
    <property type="project" value="UniProtKB-EC"/>
</dbReference>
<keyword evidence="7 10" id="KW-0624">Polysaccharide degradation</keyword>
<keyword evidence="13" id="KW-1185">Reference proteome</keyword>
<dbReference type="PRINTS" id="PR00842">
    <property type="entry name" value="GLHYDLASE14B"/>
</dbReference>
<dbReference type="Gene3D" id="3.20.20.80">
    <property type="entry name" value="Glycosidases"/>
    <property type="match status" value="1"/>
</dbReference>
<dbReference type="Proteomes" id="UP001231189">
    <property type="component" value="Unassembled WGS sequence"/>
</dbReference>
<dbReference type="EC" id="3.2.1.2" evidence="3 10"/>
<protein>
    <recommendedName>
        <fullName evidence="3 10">Beta-amylase</fullName>
        <ecNumber evidence="3 10">3.2.1.2</ecNumber>
    </recommendedName>
</protein>
<dbReference type="PROSITE" id="PS00506">
    <property type="entry name" value="BETA_AMYLASE_1"/>
    <property type="match status" value="1"/>
</dbReference>
<evidence type="ECO:0000256" key="3">
    <source>
        <dbReference type="ARBA" id="ARBA00012594"/>
    </source>
</evidence>
<comment type="catalytic activity">
    <reaction evidence="1 10">
        <text>Hydrolysis of (1-&gt;4)-alpha-D-glucosidic linkages in polysaccharides so as to remove successive maltose units from the non-reducing ends of the chains.</text>
        <dbReference type="EC" id="3.2.1.2"/>
    </reaction>
</comment>
<gene>
    <name evidence="12" type="ORF">QYE76_070879</name>
</gene>
<organism evidence="12 13">
    <name type="scientific">Lolium multiflorum</name>
    <name type="common">Italian ryegrass</name>
    <name type="synonym">Lolium perenne subsp. multiflorum</name>
    <dbReference type="NCBI Taxonomy" id="4521"/>
    <lineage>
        <taxon>Eukaryota</taxon>
        <taxon>Viridiplantae</taxon>
        <taxon>Streptophyta</taxon>
        <taxon>Embryophyta</taxon>
        <taxon>Tracheophyta</taxon>
        <taxon>Spermatophyta</taxon>
        <taxon>Magnoliopsida</taxon>
        <taxon>Liliopsida</taxon>
        <taxon>Poales</taxon>
        <taxon>Poaceae</taxon>
        <taxon>BOP clade</taxon>
        <taxon>Pooideae</taxon>
        <taxon>Poodae</taxon>
        <taxon>Poeae</taxon>
        <taxon>Poeae Chloroplast Group 2 (Poeae type)</taxon>
        <taxon>Loliodinae</taxon>
        <taxon>Loliinae</taxon>
        <taxon>Lolium</taxon>
    </lineage>
</organism>
<feature type="binding site" evidence="9">
    <location>
        <position position="499"/>
    </location>
    <ligand>
        <name>substrate</name>
    </ligand>
</feature>
<evidence type="ECO:0000313" key="12">
    <source>
        <dbReference type="EMBL" id="KAK1653074.1"/>
    </source>
</evidence>
<dbReference type="PANTHER" id="PTHR31352:SF54">
    <property type="entry name" value="BETA-AMYLASE 2, CHLOROPLASTIC"/>
    <property type="match status" value="1"/>
</dbReference>
<evidence type="ECO:0000256" key="10">
    <source>
        <dbReference type="RuleBase" id="RU000509"/>
    </source>
</evidence>
<keyword evidence="4 10" id="KW-0378">Hydrolase</keyword>
<dbReference type="InterPro" id="IPR001554">
    <property type="entry name" value="Glyco_hydro_14"/>
</dbReference>
<feature type="active site" description="Proton acceptor" evidence="8">
    <location>
        <position position="465"/>
    </location>
</feature>